<name>A0A0E9RYN0_ANGAN</name>
<organism evidence="1">
    <name type="scientific">Anguilla anguilla</name>
    <name type="common">European freshwater eel</name>
    <name type="synonym">Muraena anguilla</name>
    <dbReference type="NCBI Taxonomy" id="7936"/>
    <lineage>
        <taxon>Eukaryota</taxon>
        <taxon>Metazoa</taxon>
        <taxon>Chordata</taxon>
        <taxon>Craniata</taxon>
        <taxon>Vertebrata</taxon>
        <taxon>Euteleostomi</taxon>
        <taxon>Actinopterygii</taxon>
        <taxon>Neopterygii</taxon>
        <taxon>Teleostei</taxon>
        <taxon>Anguilliformes</taxon>
        <taxon>Anguillidae</taxon>
        <taxon>Anguilla</taxon>
    </lineage>
</organism>
<protein>
    <submittedName>
        <fullName evidence="1">Uncharacterized protein</fullName>
    </submittedName>
</protein>
<dbReference type="EMBL" id="GBXM01075092">
    <property type="protein sequence ID" value="JAH33485.1"/>
    <property type="molecule type" value="Transcribed_RNA"/>
</dbReference>
<reference evidence="1" key="1">
    <citation type="submission" date="2014-11" db="EMBL/GenBank/DDBJ databases">
        <authorList>
            <person name="Amaro Gonzalez C."/>
        </authorList>
    </citation>
    <scope>NUCLEOTIDE SEQUENCE</scope>
</reference>
<proteinExistence type="predicted"/>
<accession>A0A0E9RYN0</accession>
<sequence length="12" mass="1571">MWKQIEHQLVMK</sequence>
<reference evidence="1" key="2">
    <citation type="journal article" date="2015" name="Fish Shellfish Immunol.">
        <title>Early steps in the European eel (Anguilla anguilla)-Vibrio vulnificus interaction in the gills: Role of the RtxA13 toxin.</title>
        <authorList>
            <person name="Callol A."/>
            <person name="Pajuelo D."/>
            <person name="Ebbesson L."/>
            <person name="Teles M."/>
            <person name="MacKenzie S."/>
            <person name="Amaro C."/>
        </authorList>
    </citation>
    <scope>NUCLEOTIDE SEQUENCE</scope>
</reference>
<evidence type="ECO:0000313" key="1">
    <source>
        <dbReference type="EMBL" id="JAH33485.1"/>
    </source>
</evidence>